<dbReference type="EMBL" id="JAKRCV010000072">
    <property type="protein sequence ID" value="MCG7323373.1"/>
    <property type="molecule type" value="Genomic_DNA"/>
</dbReference>
<dbReference type="RefSeq" id="WP_019287142.1">
    <property type="nucleotide sequence ID" value="NZ_DAMDMH010000026.1"/>
</dbReference>
<dbReference type="PANTHER" id="PTHR43420">
    <property type="entry name" value="ACETYLTRANSFERASE"/>
    <property type="match status" value="1"/>
</dbReference>
<dbReference type="CDD" id="cd04301">
    <property type="entry name" value="NAT_SF"/>
    <property type="match status" value="1"/>
</dbReference>
<reference evidence="4 5" key="1">
    <citation type="submission" date="2022-02" db="EMBL/GenBank/DDBJ databases">
        <title>Uncovering new skin microbiome diversity through culturing and metagenomics.</title>
        <authorList>
            <person name="Conlan S."/>
            <person name="Deming C."/>
            <person name="Nisc Comparative Sequencing Program N."/>
            <person name="Segre J.A."/>
        </authorList>
    </citation>
    <scope>NUCLEOTIDE SEQUENCE [LARGE SCALE GENOMIC DNA]</scope>
    <source>
        <strain evidence="4 5">ACRQZ</strain>
    </source>
</reference>
<evidence type="ECO:0000313" key="4">
    <source>
        <dbReference type="EMBL" id="MCG7323373.1"/>
    </source>
</evidence>
<gene>
    <name evidence="4" type="ORF">MHL29_15955</name>
</gene>
<dbReference type="PROSITE" id="PS51186">
    <property type="entry name" value="GNAT"/>
    <property type="match status" value="1"/>
</dbReference>
<dbReference type="InterPro" id="IPR016181">
    <property type="entry name" value="Acyl_CoA_acyltransferase"/>
</dbReference>
<dbReference type="InterPro" id="IPR050680">
    <property type="entry name" value="YpeA/RimI_acetyltransf"/>
</dbReference>
<evidence type="ECO:0000256" key="2">
    <source>
        <dbReference type="ARBA" id="ARBA00023315"/>
    </source>
</evidence>
<keyword evidence="1" id="KW-0808">Transferase</keyword>
<evidence type="ECO:0000313" key="5">
    <source>
        <dbReference type="Proteomes" id="UP001521931"/>
    </source>
</evidence>
<accession>A0ABS9Q664</accession>
<dbReference type="Pfam" id="PF00583">
    <property type="entry name" value="Acetyltransf_1"/>
    <property type="match status" value="1"/>
</dbReference>
<feature type="domain" description="N-acetyltransferase" evidence="3">
    <location>
        <begin position="227"/>
        <end position="378"/>
    </location>
</feature>
<keyword evidence="5" id="KW-1185">Reference proteome</keyword>
<organism evidence="4 5">
    <name type="scientific">Arsenicicoccus bolidensis</name>
    <dbReference type="NCBI Taxonomy" id="229480"/>
    <lineage>
        <taxon>Bacteria</taxon>
        <taxon>Bacillati</taxon>
        <taxon>Actinomycetota</taxon>
        <taxon>Actinomycetes</taxon>
        <taxon>Micrococcales</taxon>
        <taxon>Intrasporangiaceae</taxon>
        <taxon>Arsenicicoccus</taxon>
    </lineage>
</organism>
<dbReference type="PANTHER" id="PTHR43420:SF44">
    <property type="entry name" value="ACETYLTRANSFERASE YPEA"/>
    <property type="match status" value="1"/>
</dbReference>
<proteinExistence type="predicted"/>
<keyword evidence="2" id="KW-0012">Acyltransferase</keyword>
<sequence>MPETTPPSLRPATLPVEGLPPGWTLRVPDERDVQRLAWLRAAVTDRAVPGATADVRTVLHEITGVASWTRRQAVAVDPAGVVRGWAAAHDRAAGRVLAHVTVEPGLDEQFGAGAEGNEGVEPQDAKDIEGAVARALLDRVEEAARAIAHLRRLGSTQIDMGSYAGDERQAGWLRGAGFRHTRTWLQMTRPVDPEADHPATLPVPRDGVRVRRVRLHTNGLPVAEDIQIIHEMLEESFADHFNSYRESFPEFVQRLQEDPGHRWDSWWLAEVRDDREGGAGWLPGGALVGTVVAPDRDGVQGSYVDYIGVHRRARGRGVAKALLRTVIGDAALQGRNRVGLEVDDDSPTGADALYRSLGWETAYRTCSWHRDVDAGEHR</sequence>
<dbReference type="Gene3D" id="3.40.630.30">
    <property type="match status" value="1"/>
</dbReference>
<evidence type="ECO:0000259" key="3">
    <source>
        <dbReference type="PROSITE" id="PS51186"/>
    </source>
</evidence>
<dbReference type="InterPro" id="IPR000182">
    <property type="entry name" value="GNAT_dom"/>
</dbReference>
<dbReference type="Proteomes" id="UP001521931">
    <property type="component" value="Unassembled WGS sequence"/>
</dbReference>
<protein>
    <submittedName>
        <fullName evidence="4">GNAT family N-acetyltransferase</fullName>
    </submittedName>
</protein>
<comment type="caution">
    <text evidence="4">The sequence shown here is derived from an EMBL/GenBank/DDBJ whole genome shotgun (WGS) entry which is preliminary data.</text>
</comment>
<name>A0ABS9Q664_9MICO</name>
<evidence type="ECO:0000256" key="1">
    <source>
        <dbReference type="ARBA" id="ARBA00022679"/>
    </source>
</evidence>
<dbReference type="SUPFAM" id="SSF55729">
    <property type="entry name" value="Acyl-CoA N-acyltransferases (Nat)"/>
    <property type="match status" value="1"/>
</dbReference>